<proteinExistence type="predicted"/>
<name>A0A6J5ZUB4_9ZZZZ</name>
<gene>
    <name evidence="2" type="ORF">UFOPK3522_01037</name>
</gene>
<dbReference type="InterPro" id="IPR012938">
    <property type="entry name" value="Glc/Sorbosone_DH"/>
</dbReference>
<evidence type="ECO:0000259" key="1">
    <source>
        <dbReference type="Pfam" id="PF07995"/>
    </source>
</evidence>
<organism evidence="2">
    <name type="scientific">freshwater metagenome</name>
    <dbReference type="NCBI Taxonomy" id="449393"/>
    <lineage>
        <taxon>unclassified sequences</taxon>
        <taxon>metagenomes</taxon>
        <taxon>ecological metagenomes</taxon>
    </lineage>
</organism>
<protein>
    <submittedName>
        <fullName evidence="2">Unannotated protein</fullName>
    </submittedName>
</protein>
<dbReference type="Gene3D" id="2.120.10.30">
    <property type="entry name" value="TolB, C-terminal domain"/>
    <property type="match status" value="1"/>
</dbReference>
<sequence length="387" mass="40418">MPAALITSLACAIALAACGSSGATEMPAKPAASGVKLVSVGKFNMPLYVTAPPKDTRRVMVVQQGGRISVLRDGKPLGTPFLDISTRVTAGGEQGLLGLAFAPGYAKSGLFYVYFTRRDGRQEVAEFKRATSDRANAGSYRSVLVMDDPEGNHNGGQLNFGPDGLLYIGTGDGGGGGDRHGAIGNAQNLGSLLGKILRIDPRRSGSKRYSAPSSNPFVGRSGAKPEIYSYGLRNPWRFSFDRVGGDLIIGDVGQNAVEEVDFTSIGQARGGNFGWRVREGDQPFAGGALSGAIEPVIVHTHSDGWCSMTGGYVVRDPALTTLRGKYLYGDFCKGIIYGARLSSSGATGDGPVSGLPQVQALSSFGEDARGRIYVVSLGGAVSRIAAR</sequence>
<accession>A0A6J5ZUB4</accession>
<dbReference type="SUPFAM" id="SSF50952">
    <property type="entry name" value="Soluble quinoprotein glucose dehydrogenase"/>
    <property type="match status" value="1"/>
</dbReference>
<evidence type="ECO:0000313" key="2">
    <source>
        <dbReference type="EMBL" id="CAB4345078.1"/>
    </source>
</evidence>
<dbReference type="InterPro" id="IPR011042">
    <property type="entry name" value="6-blade_b-propeller_TolB-like"/>
</dbReference>
<dbReference type="EMBL" id="CAESAO010000090">
    <property type="protein sequence ID" value="CAB4345078.1"/>
    <property type="molecule type" value="Genomic_DNA"/>
</dbReference>
<feature type="domain" description="Glucose/Sorbosone dehydrogenase" evidence="1">
    <location>
        <begin position="55"/>
        <end position="339"/>
    </location>
</feature>
<dbReference type="AlphaFoldDB" id="A0A6J5ZUB4"/>
<dbReference type="Pfam" id="PF07995">
    <property type="entry name" value="GSDH"/>
    <property type="match status" value="1"/>
</dbReference>
<reference evidence="2" key="1">
    <citation type="submission" date="2020-05" db="EMBL/GenBank/DDBJ databases">
        <authorList>
            <person name="Chiriac C."/>
            <person name="Salcher M."/>
            <person name="Ghai R."/>
            <person name="Kavagutti S V."/>
        </authorList>
    </citation>
    <scope>NUCLEOTIDE SEQUENCE</scope>
</reference>
<dbReference type="PANTHER" id="PTHR19328">
    <property type="entry name" value="HEDGEHOG-INTERACTING PROTEIN"/>
    <property type="match status" value="1"/>
</dbReference>
<dbReference type="PANTHER" id="PTHR19328:SF75">
    <property type="entry name" value="ALDOSE SUGAR DEHYDROGENASE YLII"/>
    <property type="match status" value="1"/>
</dbReference>
<dbReference type="InterPro" id="IPR011041">
    <property type="entry name" value="Quinoprot_gluc/sorb_DH_b-prop"/>
</dbReference>